<keyword evidence="4" id="KW-1185">Reference proteome</keyword>
<comment type="caution">
    <text evidence="3">The sequence shown here is derived from an EMBL/GenBank/DDBJ whole genome shotgun (WGS) entry which is preliminary data.</text>
</comment>
<dbReference type="Pfam" id="PF14302">
    <property type="entry name" value="DUF4377"/>
    <property type="match status" value="1"/>
</dbReference>
<evidence type="ECO:0000313" key="3">
    <source>
        <dbReference type="EMBL" id="MDE4908076.1"/>
    </source>
</evidence>
<gene>
    <name evidence="3" type="ORF">L0665_05565</name>
</gene>
<name>A0A9Q4KVA6_9EURY</name>
<keyword evidence="1" id="KW-1133">Transmembrane helix</keyword>
<reference evidence="3" key="1">
    <citation type="submission" date="2022-01" db="EMBL/GenBank/DDBJ databases">
        <title>Draft genome of Methanogenium marinum DSM 15558.</title>
        <authorList>
            <person name="Chen S.-C."/>
            <person name="You Y.-T."/>
        </authorList>
    </citation>
    <scope>NUCLEOTIDE SEQUENCE</scope>
    <source>
        <strain evidence="3">DSM 15558</strain>
    </source>
</reference>
<feature type="transmembrane region" description="Helical" evidence="1">
    <location>
        <begin position="12"/>
        <end position="31"/>
    </location>
</feature>
<evidence type="ECO:0000256" key="1">
    <source>
        <dbReference type="SAM" id="Phobius"/>
    </source>
</evidence>
<dbReference type="RefSeq" id="WP_274924711.1">
    <property type="nucleotide sequence ID" value="NZ_JAKELO010000002.1"/>
</dbReference>
<dbReference type="Proteomes" id="UP001143747">
    <property type="component" value="Unassembled WGS sequence"/>
</dbReference>
<proteinExistence type="predicted"/>
<keyword evidence="1" id="KW-0472">Membrane</keyword>
<dbReference type="AlphaFoldDB" id="A0A9Q4KVA6"/>
<protein>
    <submittedName>
        <fullName evidence="3">DUF4377 domain-containing protein</fullName>
    </submittedName>
</protein>
<keyword evidence="1" id="KW-0812">Transmembrane</keyword>
<organism evidence="3 4">
    <name type="scientific">Methanogenium marinum</name>
    <dbReference type="NCBI Taxonomy" id="348610"/>
    <lineage>
        <taxon>Archaea</taxon>
        <taxon>Methanobacteriati</taxon>
        <taxon>Methanobacteriota</taxon>
        <taxon>Stenosarchaea group</taxon>
        <taxon>Methanomicrobia</taxon>
        <taxon>Methanomicrobiales</taxon>
        <taxon>Methanomicrobiaceae</taxon>
        <taxon>Methanogenium</taxon>
    </lineage>
</organism>
<sequence length="137" mass="15488">MRCKFWEKRGWPYLIGGAVVVLLVIGGTMLLDTVTENPYQGYQNGTENKTTIITIQIAPTLEDCTGVGPQKCMLIREIPAPEDGGWELFYDQIEGFTYAEGYLWTLRVNVTEVENPPADAPDLRYELIEVMEKKPTL</sequence>
<evidence type="ECO:0000259" key="2">
    <source>
        <dbReference type="Pfam" id="PF14302"/>
    </source>
</evidence>
<evidence type="ECO:0000313" key="4">
    <source>
        <dbReference type="Proteomes" id="UP001143747"/>
    </source>
</evidence>
<dbReference type="InterPro" id="IPR025485">
    <property type="entry name" value="DUF4377"/>
</dbReference>
<feature type="domain" description="DUF4377" evidence="2">
    <location>
        <begin position="57"/>
        <end position="133"/>
    </location>
</feature>
<accession>A0A9Q4KVA6</accession>
<dbReference type="EMBL" id="JAKELO010000002">
    <property type="protein sequence ID" value="MDE4908076.1"/>
    <property type="molecule type" value="Genomic_DNA"/>
</dbReference>